<feature type="signal peptide" evidence="6">
    <location>
        <begin position="1"/>
        <end position="27"/>
    </location>
</feature>
<proteinExistence type="inferred from homology"/>
<keyword evidence="8" id="KW-1185">Reference proteome</keyword>
<dbReference type="EMBL" id="CP015093">
    <property type="protein sequence ID" value="APZ52995.1"/>
    <property type="molecule type" value="Genomic_DNA"/>
</dbReference>
<sequence precursor="true">MFLETCMSPLRPVLFLALAALPGAALAQSTETGYGSAQPEFVFSLRGGASVAPEYFGSDDYATGPDLGFKFHGLSLRNGRQFGDGDPWTDPLGWDIHGSFRYIGERDASDYDDLRGMDDIDTAVELGFGFGYTAQNFSAFTDFRRGFGGHESWVGEAGMDVIARPGDRWKLTVGPRLFWGSNDYADTYFGVDGNEATASRPAYYADGGLLSAGIEMGARYQLNDDWGVEGALTWEQYRNDAADSPIVENGSDDQWTIRFGVTRVFRLRF</sequence>
<dbReference type="AlphaFoldDB" id="A0A1P8UUD7"/>
<name>A0A1P8UUD7_9RHOB</name>
<organism evidence="7 8">
    <name type="scientific">Salipiger abyssi</name>
    <dbReference type="NCBI Taxonomy" id="1250539"/>
    <lineage>
        <taxon>Bacteria</taxon>
        <taxon>Pseudomonadati</taxon>
        <taxon>Pseudomonadota</taxon>
        <taxon>Alphaproteobacteria</taxon>
        <taxon>Rhodobacterales</taxon>
        <taxon>Roseobacteraceae</taxon>
        <taxon>Salipiger</taxon>
    </lineage>
</organism>
<evidence type="ECO:0000313" key="8">
    <source>
        <dbReference type="Proteomes" id="UP000187059"/>
    </source>
</evidence>
<dbReference type="GO" id="GO:0009279">
    <property type="term" value="C:cell outer membrane"/>
    <property type="evidence" value="ECO:0007669"/>
    <property type="project" value="UniProtKB-SubCell"/>
</dbReference>
<evidence type="ECO:0000256" key="3">
    <source>
        <dbReference type="ARBA" id="ARBA00022729"/>
    </source>
</evidence>
<reference evidence="7 8" key="1">
    <citation type="submission" date="2016-04" db="EMBL/GenBank/DDBJ databases">
        <title>Deep-sea bacteria in the southern Pacific.</title>
        <authorList>
            <person name="Tang K."/>
        </authorList>
    </citation>
    <scope>NUCLEOTIDE SEQUENCE [LARGE SCALE GENOMIC DNA]</scope>
    <source>
        <strain evidence="7 8">JLT2014</strain>
    </source>
</reference>
<dbReference type="KEGG" id="paby:Ga0080574_TMP2661"/>
<dbReference type="InterPro" id="IPR010583">
    <property type="entry name" value="MipA"/>
</dbReference>
<comment type="similarity">
    <text evidence="2">Belongs to the MipA/OmpV family.</text>
</comment>
<evidence type="ECO:0000256" key="5">
    <source>
        <dbReference type="ARBA" id="ARBA00023237"/>
    </source>
</evidence>
<evidence type="ECO:0000256" key="6">
    <source>
        <dbReference type="SAM" id="SignalP"/>
    </source>
</evidence>
<dbReference type="STRING" id="1250539.Ga0080574_TMP2661"/>
<gene>
    <name evidence="7" type="ORF">Ga0080574_TMP2661</name>
</gene>
<dbReference type="Proteomes" id="UP000187059">
    <property type="component" value="Chromosome"/>
</dbReference>
<evidence type="ECO:0000256" key="2">
    <source>
        <dbReference type="ARBA" id="ARBA00005722"/>
    </source>
</evidence>
<keyword evidence="4" id="KW-0472">Membrane</keyword>
<protein>
    <submittedName>
        <fullName evidence="7">Outer membrane protein</fullName>
    </submittedName>
</protein>
<keyword evidence="5" id="KW-0998">Cell outer membrane</keyword>
<feature type="chain" id="PRO_5011958714" evidence="6">
    <location>
        <begin position="28"/>
        <end position="269"/>
    </location>
</feature>
<dbReference type="PANTHER" id="PTHR38776">
    <property type="entry name" value="MLTA-INTERACTING PROTEIN-RELATED"/>
    <property type="match status" value="1"/>
</dbReference>
<keyword evidence="3 6" id="KW-0732">Signal</keyword>
<accession>A0A1P8UUD7</accession>
<evidence type="ECO:0000256" key="4">
    <source>
        <dbReference type="ARBA" id="ARBA00023136"/>
    </source>
</evidence>
<evidence type="ECO:0000256" key="1">
    <source>
        <dbReference type="ARBA" id="ARBA00004442"/>
    </source>
</evidence>
<dbReference type="PANTHER" id="PTHR38776:SF1">
    <property type="entry name" value="MLTA-INTERACTING PROTEIN-RELATED"/>
    <property type="match status" value="1"/>
</dbReference>
<dbReference type="Pfam" id="PF06629">
    <property type="entry name" value="MipA"/>
    <property type="match status" value="1"/>
</dbReference>
<comment type="subcellular location">
    <subcellularLocation>
        <location evidence="1">Cell outer membrane</location>
    </subcellularLocation>
</comment>
<evidence type="ECO:0000313" key="7">
    <source>
        <dbReference type="EMBL" id="APZ52995.1"/>
    </source>
</evidence>